<sequence length="100" mass="11338">MFYRDGKGGTTITRPRLEEICDVLKRLKGERVLLLLESGDREWVRVVAVIDRILVATLDRKFIFVDCNCICAVIADCLDVIADQFGLSYEEENAVVEGEE</sequence>
<reference evidence="1" key="1">
    <citation type="submission" date="2020-06" db="EMBL/GenBank/DDBJ databases">
        <title>Novel chitinolytic bacterium.</title>
        <authorList>
            <person name="Ungkulpasvich U."/>
            <person name="Kosugi A."/>
            <person name="Uke A."/>
        </authorList>
    </citation>
    <scope>NUCLEOTIDE SEQUENCE</scope>
    <source>
        <strain evidence="1">UUS1-1</strain>
    </source>
</reference>
<accession>A0A8J6HZY3</accession>
<dbReference type="RefSeq" id="WP_181338879.1">
    <property type="nucleotide sequence ID" value="NZ_JAAKDE010000004.1"/>
</dbReference>
<keyword evidence="2" id="KW-1185">Reference proteome</keyword>
<evidence type="ECO:0000313" key="2">
    <source>
        <dbReference type="Proteomes" id="UP000657177"/>
    </source>
</evidence>
<dbReference type="EMBL" id="JAAKDE010000004">
    <property type="protein sequence ID" value="MBA2132428.1"/>
    <property type="molecule type" value="Genomic_DNA"/>
</dbReference>
<dbReference type="Proteomes" id="UP000657177">
    <property type="component" value="Unassembled WGS sequence"/>
</dbReference>
<gene>
    <name evidence="1" type="ORF">G5B42_02565</name>
</gene>
<protein>
    <submittedName>
        <fullName evidence="1">Uncharacterized protein</fullName>
    </submittedName>
</protein>
<dbReference type="AlphaFoldDB" id="A0A8J6HZY3"/>
<comment type="caution">
    <text evidence="1">The sequence shown here is derived from an EMBL/GenBank/DDBJ whole genome shotgun (WGS) entry which is preliminary data.</text>
</comment>
<organism evidence="1 2">
    <name type="scientific">Capillibacterium thermochitinicola</name>
    <dbReference type="NCBI Taxonomy" id="2699427"/>
    <lineage>
        <taxon>Bacteria</taxon>
        <taxon>Bacillati</taxon>
        <taxon>Bacillota</taxon>
        <taxon>Capillibacterium</taxon>
    </lineage>
</organism>
<name>A0A8J6HZY3_9FIRM</name>
<evidence type="ECO:0000313" key="1">
    <source>
        <dbReference type="EMBL" id="MBA2132428.1"/>
    </source>
</evidence>
<proteinExistence type="predicted"/>